<comment type="caution">
    <text evidence="2">The sequence shown here is derived from an EMBL/GenBank/DDBJ whole genome shotgun (WGS) entry which is preliminary data.</text>
</comment>
<feature type="signal peptide" evidence="1">
    <location>
        <begin position="1"/>
        <end position="16"/>
    </location>
</feature>
<dbReference type="EMBL" id="LTDL01000028">
    <property type="protein sequence ID" value="OAG30451.1"/>
    <property type="molecule type" value="Genomic_DNA"/>
</dbReference>
<feature type="chain" id="PRO_5008060364" evidence="1">
    <location>
        <begin position="17"/>
        <end position="131"/>
    </location>
</feature>
<name>A0A177EG29_9MICR</name>
<proteinExistence type="predicted"/>
<gene>
    <name evidence="2" type="ORF">NEDG_01993</name>
</gene>
<dbReference type="AlphaFoldDB" id="A0A177EG29"/>
<evidence type="ECO:0000313" key="3">
    <source>
        <dbReference type="Proteomes" id="UP000185944"/>
    </source>
</evidence>
<protein>
    <submittedName>
        <fullName evidence="2">Uncharacterized protein</fullName>
    </submittedName>
</protein>
<dbReference type="RefSeq" id="XP_067544708.1">
    <property type="nucleotide sequence ID" value="XM_067689411.1"/>
</dbReference>
<accession>A0A177EG29</accession>
<reference evidence="2 3" key="1">
    <citation type="submission" date="2016-02" db="EMBL/GenBank/DDBJ databases">
        <title>Discovery of a natural microsporidian pathogen with a broad tissue tropism in Caenorhabditis elegans.</title>
        <authorList>
            <person name="Luallen R.J."/>
            <person name="Reinke A.W."/>
            <person name="Tong L."/>
            <person name="Botts M.R."/>
            <person name="Felix M.-A."/>
            <person name="Troemel E.R."/>
        </authorList>
    </citation>
    <scope>NUCLEOTIDE SEQUENCE [LARGE SCALE GENOMIC DNA]</scope>
    <source>
        <strain evidence="2 3">JUm2807</strain>
    </source>
</reference>
<dbReference type="Proteomes" id="UP000185944">
    <property type="component" value="Unassembled WGS sequence"/>
</dbReference>
<keyword evidence="1" id="KW-0732">Signal</keyword>
<dbReference type="GeneID" id="93648343"/>
<organism evidence="2 3">
    <name type="scientific">Nematocida displodere</name>
    <dbReference type="NCBI Taxonomy" id="1805483"/>
    <lineage>
        <taxon>Eukaryota</taxon>
        <taxon>Fungi</taxon>
        <taxon>Fungi incertae sedis</taxon>
        <taxon>Microsporidia</taxon>
        <taxon>Nematocida</taxon>
    </lineage>
</organism>
<evidence type="ECO:0000313" key="2">
    <source>
        <dbReference type="EMBL" id="OAG30451.1"/>
    </source>
</evidence>
<sequence>MERRAIILGLLGAVYASVSLSGETYSLGRADVESKLSSGLLNVRKENRIFAVSCVFVSIKGNPFIKSVKTDGAKGVAIAVGKKGEKYIVVETQLVKSTRLVAQALVFKGDKTMGEGLKTIAIFAEKEEVER</sequence>
<keyword evidence="3" id="KW-1185">Reference proteome</keyword>
<evidence type="ECO:0000256" key="1">
    <source>
        <dbReference type="SAM" id="SignalP"/>
    </source>
</evidence>
<dbReference type="VEuPathDB" id="MicrosporidiaDB:NEDG_01993"/>